<dbReference type="CDD" id="cd01949">
    <property type="entry name" value="GGDEF"/>
    <property type="match status" value="1"/>
</dbReference>
<proteinExistence type="predicted"/>
<dbReference type="InterPro" id="IPR043128">
    <property type="entry name" value="Rev_trsase/Diguanyl_cyclase"/>
</dbReference>
<dbReference type="InterPro" id="IPR000160">
    <property type="entry name" value="GGDEF_dom"/>
</dbReference>
<dbReference type="GO" id="GO:0043709">
    <property type="term" value="P:cell adhesion involved in single-species biofilm formation"/>
    <property type="evidence" value="ECO:0007669"/>
    <property type="project" value="TreeGrafter"/>
</dbReference>
<evidence type="ECO:0000313" key="3">
    <source>
        <dbReference type="Proteomes" id="UP000001978"/>
    </source>
</evidence>
<dbReference type="OrthoDB" id="9805474at2"/>
<dbReference type="STRING" id="272563.CD630_23840"/>
<dbReference type="GO" id="GO:0005886">
    <property type="term" value="C:plasma membrane"/>
    <property type="evidence" value="ECO:0007669"/>
    <property type="project" value="TreeGrafter"/>
</dbReference>
<dbReference type="SMART" id="SM00267">
    <property type="entry name" value="GGDEF"/>
    <property type="match status" value="1"/>
</dbReference>
<dbReference type="PATRIC" id="fig|272563.8.peg.2501"/>
<protein>
    <submittedName>
        <fullName evidence="2">Diguanylate cyclase signaling protein</fullName>
    </submittedName>
</protein>
<dbReference type="PANTHER" id="PTHR45138">
    <property type="entry name" value="REGULATORY COMPONENTS OF SENSORY TRANSDUCTION SYSTEM"/>
    <property type="match status" value="1"/>
</dbReference>
<dbReference type="PhylomeDB" id="Q181X0"/>
<dbReference type="KEGG" id="cdf:CD630_23840"/>
<dbReference type="Pfam" id="PF00990">
    <property type="entry name" value="GGDEF"/>
    <property type="match status" value="1"/>
</dbReference>
<dbReference type="InterPro" id="IPR011990">
    <property type="entry name" value="TPR-like_helical_dom_sf"/>
</dbReference>
<dbReference type="NCBIfam" id="TIGR00254">
    <property type="entry name" value="GGDEF"/>
    <property type="match status" value="1"/>
</dbReference>
<dbReference type="eggNOG" id="COG2199">
    <property type="taxonomic scope" value="Bacteria"/>
</dbReference>
<reference evidence="2 3" key="1">
    <citation type="journal article" date="2006" name="Nat. Genet.">
        <title>The multidrug-resistant human pathogen Clostridium difficile has a highly mobile, mosaic genome.</title>
        <authorList>
            <person name="Sebaihia M."/>
            <person name="Wren B.W."/>
            <person name="Mullany P."/>
            <person name="Fairweather N.F."/>
            <person name="Minton N."/>
            <person name="Stabler R."/>
            <person name="Thomson N.R."/>
            <person name="Roberts A.P."/>
            <person name="Cerdeno-Tarraga A.M."/>
            <person name="Wang H."/>
            <person name="Holden M.T.G."/>
            <person name="Wright A."/>
            <person name="Churcher C."/>
            <person name="Quail M.A."/>
            <person name="Baker S."/>
            <person name="Bason N."/>
            <person name="Brooks K."/>
            <person name="Chillingworth T."/>
            <person name="Cronin A."/>
            <person name="Davis P."/>
            <person name="Dowd L."/>
            <person name="Fraser A."/>
            <person name="Feltwell T."/>
            <person name="Hance Z."/>
            <person name="Holroyd S."/>
            <person name="Jagels K."/>
            <person name="Moule S."/>
            <person name="Mungall K."/>
            <person name="Price C."/>
            <person name="Rabbinowitsch R."/>
            <person name="Sharp S."/>
            <person name="Simmonds M."/>
            <person name="Steven K."/>
            <person name="Unwin L."/>
            <person name="Whithead S."/>
            <person name="Dupuy B."/>
            <person name="Dougan G."/>
            <person name="Barrell B.and.Parkhill.J."/>
        </authorList>
    </citation>
    <scope>NUCLEOTIDE SEQUENCE [LARGE SCALE GENOMIC DNA]</scope>
    <source>
        <strain evidence="2 3">630</strain>
    </source>
</reference>
<dbReference type="GO" id="GO:0052621">
    <property type="term" value="F:diguanylate cyclase activity"/>
    <property type="evidence" value="ECO:0007669"/>
    <property type="project" value="TreeGrafter"/>
</dbReference>
<evidence type="ECO:0000313" key="2">
    <source>
        <dbReference type="EMBL" id="CAJ69269.1"/>
    </source>
</evidence>
<sequence length="632" mass="74438">MVIYLKRSLIEDLKRNINKIEYDMLTKFYLNLTDLNYILDYHKDLLNTKLEDNSRVYTLYLISLINYIKKDREASYNYLIESLKYIKKLSLKDDSDIISKIYIYLTLSAISIRKYDKVNNFYFSAKKIIRQNHLNELLVLLNMSLCVEISALYQTKTDVIALVEEVSFFKTLKNKALVSRANYIFGRVYLYLFNNFIKSMEYLIECLKLAQENNLYSIEAFCKCIISLCYLESGNNVEAIKYINNVLDVAHSNNSISVTERVSIKIDLIWAYLKEDMNKEAEVILLKTIKLMKVVEGVYKDYLYSFIFLYSAEIELKKDNCSFEKVNTYLILSKNIYKSFGDVFIYNSKLDYIYKLYGDLYIKFGNIDEGISCYIKGLNLVKKSSLNLRKISIFYGLIANGYELKKDFKLAIEYYKSMDWYSDRWEKNNSYKTSQAIHKQYELRQKQESLRLLVDDNKKLENDILKDGLTKLYNRRYLEQQLDLFNGTRDKNMVAILVDIDCFKSYNDNYGHLAGDKVIVKVTDIIRSVFIDITEHIIRYGGEEILILVDSIESIGVEEIDNIELYIKRVFKLLEFEGIEHIYSKIKNYITISAGVSIKRCRSRKDVEMLIEDADKNLYKSKKAGRNQYIII</sequence>
<name>Q181X0_CLOD6</name>
<dbReference type="BioCyc" id="PDIF272563:G12WB-2534-MONOMER"/>
<dbReference type="AlphaFoldDB" id="Q181X0"/>
<dbReference type="Gene3D" id="3.30.70.270">
    <property type="match status" value="1"/>
</dbReference>
<feature type="domain" description="GGDEF" evidence="1">
    <location>
        <begin position="491"/>
        <end position="632"/>
    </location>
</feature>
<gene>
    <name evidence="2" type="ordered locus">CD630_23840</name>
</gene>
<dbReference type="PROSITE" id="PS50887">
    <property type="entry name" value="GGDEF"/>
    <property type="match status" value="1"/>
</dbReference>
<accession>Q181X0</accession>
<dbReference type="Gene3D" id="1.25.40.10">
    <property type="entry name" value="Tetratricopeptide repeat domain"/>
    <property type="match status" value="1"/>
</dbReference>
<dbReference type="SUPFAM" id="SSF55073">
    <property type="entry name" value="Nucleotide cyclase"/>
    <property type="match status" value="1"/>
</dbReference>
<dbReference type="PANTHER" id="PTHR45138:SF9">
    <property type="entry name" value="DIGUANYLATE CYCLASE DGCM-RELATED"/>
    <property type="match status" value="1"/>
</dbReference>
<dbReference type="InterPro" id="IPR050469">
    <property type="entry name" value="Diguanylate_Cyclase"/>
</dbReference>
<dbReference type="EnsemblBacteria" id="CAJ69269">
    <property type="protein sequence ID" value="CAJ69269"/>
    <property type="gene ID" value="CD630_23840"/>
</dbReference>
<dbReference type="EMBL" id="AM180355">
    <property type="protein sequence ID" value="CAJ69269.1"/>
    <property type="molecule type" value="Genomic_DNA"/>
</dbReference>
<dbReference type="InterPro" id="IPR029787">
    <property type="entry name" value="Nucleotide_cyclase"/>
</dbReference>
<evidence type="ECO:0000259" key="1">
    <source>
        <dbReference type="PROSITE" id="PS50887"/>
    </source>
</evidence>
<dbReference type="SUPFAM" id="SSF48452">
    <property type="entry name" value="TPR-like"/>
    <property type="match status" value="2"/>
</dbReference>
<dbReference type="GO" id="GO:1902201">
    <property type="term" value="P:negative regulation of bacterial-type flagellum-dependent cell motility"/>
    <property type="evidence" value="ECO:0007669"/>
    <property type="project" value="TreeGrafter"/>
</dbReference>
<dbReference type="Proteomes" id="UP000001978">
    <property type="component" value="Chromosome"/>
</dbReference>
<organism evidence="2 3">
    <name type="scientific">Clostridioides difficile (strain 630)</name>
    <name type="common">Peptoclostridium difficile</name>
    <dbReference type="NCBI Taxonomy" id="272563"/>
    <lineage>
        <taxon>Bacteria</taxon>
        <taxon>Bacillati</taxon>
        <taxon>Bacillota</taxon>
        <taxon>Clostridia</taxon>
        <taxon>Peptostreptococcales</taxon>
        <taxon>Peptostreptococcaceae</taxon>
        <taxon>Clostridioides</taxon>
    </lineage>
</organism>